<sequence>MADKNYDKGDKLERLRWQTKIMHFTCHTHYSGCSVPFSRTRPKEQSLWIYMRTHSKDKIPTDLLNYRALASPHLKHE</sequence>
<protein>
    <submittedName>
        <fullName evidence="1">Uncharacterized protein</fullName>
    </submittedName>
</protein>
<name>A0A2G5D6C9_AQUCA</name>
<keyword evidence="2" id="KW-1185">Reference proteome</keyword>
<proteinExistence type="predicted"/>
<gene>
    <name evidence="1" type="ORF">AQUCO_02700322v1</name>
</gene>
<dbReference type="Proteomes" id="UP000230069">
    <property type="component" value="Unassembled WGS sequence"/>
</dbReference>
<evidence type="ECO:0000313" key="1">
    <source>
        <dbReference type="EMBL" id="PIA39065.1"/>
    </source>
</evidence>
<organism evidence="1 2">
    <name type="scientific">Aquilegia coerulea</name>
    <name type="common">Rocky mountain columbine</name>
    <dbReference type="NCBI Taxonomy" id="218851"/>
    <lineage>
        <taxon>Eukaryota</taxon>
        <taxon>Viridiplantae</taxon>
        <taxon>Streptophyta</taxon>
        <taxon>Embryophyta</taxon>
        <taxon>Tracheophyta</taxon>
        <taxon>Spermatophyta</taxon>
        <taxon>Magnoliopsida</taxon>
        <taxon>Ranunculales</taxon>
        <taxon>Ranunculaceae</taxon>
        <taxon>Thalictroideae</taxon>
        <taxon>Aquilegia</taxon>
    </lineage>
</organism>
<dbReference type="InParanoid" id="A0A2G5D6C9"/>
<dbReference type="EMBL" id="KZ305044">
    <property type="protein sequence ID" value="PIA39065.1"/>
    <property type="molecule type" value="Genomic_DNA"/>
</dbReference>
<evidence type="ECO:0000313" key="2">
    <source>
        <dbReference type="Proteomes" id="UP000230069"/>
    </source>
</evidence>
<reference evidence="1 2" key="1">
    <citation type="submission" date="2017-09" db="EMBL/GenBank/DDBJ databases">
        <title>WGS assembly of Aquilegia coerulea Goldsmith.</title>
        <authorList>
            <person name="Hodges S."/>
            <person name="Kramer E."/>
            <person name="Nordborg M."/>
            <person name="Tomkins J."/>
            <person name="Borevitz J."/>
            <person name="Derieg N."/>
            <person name="Yan J."/>
            <person name="Mihaltcheva S."/>
            <person name="Hayes R.D."/>
            <person name="Rokhsar D."/>
        </authorList>
    </citation>
    <scope>NUCLEOTIDE SEQUENCE [LARGE SCALE GENOMIC DNA]</scope>
    <source>
        <strain evidence="2">cv. Goldsmith</strain>
    </source>
</reference>
<accession>A0A2G5D6C9</accession>
<dbReference type="AlphaFoldDB" id="A0A2G5D6C9"/>